<evidence type="ECO:0000256" key="6">
    <source>
        <dbReference type="ARBA" id="ARBA00023098"/>
    </source>
</evidence>
<dbReference type="Pfam" id="PF01884">
    <property type="entry name" value="PcrB"/>
    <property type="match status" value="1"/>
</dbReference>
<dbReference type="GO" id="GO:0006650">
    <property type="term" value="P:glycerophospholipid metabolic process"/>
    <property type="evidence" value="ECO:0007669"/>
    <property type="project" value="InterPro"/>
</dbReference>
<proteinExistence type="inferred from homology"/>
<evidence type="ECO:0000256" key="2">
    <source>
        <dbReference type="ARBA" id="ARBA00022516"/>
    </source>
</evidence>
<dbReference type="InterPro" id="IPR008205">
    <property type="entry name" value="GGGP_HepGP_synthase"/>
</dbReference>
<evidence type="ECO:0000256" key="5">
    <source>
        <dbReference type="ARBA" id="ARBA00022842"/>
    </source>
</evidence>
<sequence>MSVLSKLNDCVEKKGAGFIVLIDPDKKNDKNIDQLVEKAHQNGVDAIFVGGSIMMDGLYHKRVERIKSISEIPVILFPGGVNQINKHYDAMLFMSLLSGRNSHYLIGEQVIAAPIVKDYGIETIPTGYLLIDGGSPTTVEVVSGTKPLPSNQPDIIVSHALAAQFLGMKLIYLEAGSGALNEVPGDVVKKVADEISIGLIVGGGIRTPEDANNIVNSGASFVVISSAIEKSSELMEEFSSSIHSN</sequence>
<name>A0A381ZB50_9ZZZZ</name>
<dbReference type="GO" id="GO:0000287">
    <property type="term" value="F:magnesium ion binding"/>
    <property type="evidence" value="ECO:0007669"/>
    <property type="project" value="InterPro"/>
</dbReference>
<dbReference type="PANTHER" id="PTHR21235">
    <property type="entry name" value="IMIDAZOLE GLYCEROL PHOSPHATE SYNTHASE SUBUNIT HISF/H IGP SYNTHASE SUBUNIT HISF/H"/>
    <property type="match status" value="1"/>
</dbReference>
<dbReference type="GO" id="GO:0047294">
    <property type="term" value="F:phosphoglycerol geranylgeranyltransferase activity"/>
    <property type="evidence" value="ECO:0007669"/>
    <property type="project" value="UniProtKB-EC"/>
</dbReference>
<dbReference type="GO" id="GO:0008654">
    <property type="term" value="P:phospholipid biosynthetic process"/>
    <property type="evidence" value="ECO:0007669"/>
    <property type="project" value="UniProtKB-KW"/>
</dbReference>
<evidence type="ECO:0000256" key="4">
    <source>
        <dbReference type="ARBA" id="ARBA00022723"/>
    </source>
</evidence>
<dbReference type="Gene3D" id="3.20.20.390">
    <property type="entry name" value="FMN-linked oxidoreductases"/>
    <property type="match status" value="1"/>
</dbReference>
<keyword evidence="6" id="KW-0443">Lipid metabolism</keyword>
<dbReference type="NCBIfam" id="TIGR01768">
    <property type="entry name" value="GGGP-family"/>
    <property type="match status" value="1"/>
</dbReference>
<evidence type="ECO:0000256" key="3">
    <source>
        <dbReference type="ARBA" id="ARBA00022679"/>
    </source>
</evidence>
<protein>
    <recommendedName>
        <fullName evidence="1">phosphoglycerol geranylgeranyltransferase</fullName>
        <ecNumber evidence="1">2.5.1.41</ecNumber>
    </recommendedName>
</protein>
<keyword evidence="5" id="KW-0460">Magnesium</keyword>
<dbReference type="NCBIfam" id="NF003198">
    <property type="entry name" value="PRK04169.1-2"/>
    <property type="match status" value="1"/>
</dbReference>
<dbReference type="AlphaFoldDB" id="A0A381ZB50"/>
<evidence type="ECO:0000256" key="1">
    <source>
        <dbReference type="ARBA" id="ARBA00012676"/>
    </source>
</evidence>
<keyword evidence="3" id="KW-0808">Transferase</keyword>
<dbReference type="SUPFAM" id="SSF51395">
    <property type="entry name" value="FMN-linked oxidoreductases"/>
    <property type="match status" value="1"/>
</dbReference>
<dbReference type="EMBL" id="UINC01020517">
    <property type="protein sequence ID" value="SVA86092.1"/>
    <property type="molecule type" value="Genomic_DNA"/>
</dbReference>
<dbReference type="PANTHER" id="PTHR21235:SF22">
    <property type="entry name" value="GERANYLGERANYLGLYCERYL PHOSPHATE SYNTHASE"/>
    <property type="match status" value="1"/>
</dbReference>
<evidence type="ECO:0000313" key="10">
    <source>
        <dbReference type="EMBL" id="SVA86092.1"/>
    </source>
</evidence>
<keyword evidence="7" id="KW-0594">Phospholipid biosynthesis</keyword>
<comment type="catalytic activity">
    <reaction evidence="9">
        <text>sn-glycerol 1-phosphate + (2E,6E,10E)-geranylgeranyl diphosphate = sn-3-O-(geranylgeranyl)glycerol 1-phosphate + diphosphate</text>
        <dbReference type="Rhea" id="RHEA:23404"/>
        <dbReference type="ChEBI" id="CHEBI:33019"/>
        <dbReference type="ChEBI" id="CHEBI:57677"/>
        <dbReference type="ChEBI" id="CHEBI:57685"/>
        <dbReference type="ChEBI" id="CHEBI:58756"/>
        <dbReference type="EC" id="2.5.1.41"/>
    </reaction>
</comment>
<dbReference type="GO" id="GO:0005737">
    <property type="term" value="C:cytoplasm"/>
    <property type="evidence" value="ECO:0007669"/>
    <property type="project" value="InterPro"/>
</dbReference>
<keyword evidence="4" id="KW-0479">Metal-binding</keyword>
<dbReference type="CDD" id="cd02812">
    <property type="entry name" value="PcrB_like"/>
    <property type="match status" value="1"/>
</dbReference>
<evidence type="ECO:0000256" key="8">
    <source>
        <dbReference type="ARBA" id="ARBA00023264"/>
    </source>
</evidence>
<dbReference type="GO" id="GO:0000107">
    <property type="term" value="F:imidazoleglycerol-phosphate synthase activity"/>
    <property type="evidence" value="ECO:0007669"/>
    <property type="project" value="TreeGrafter"/>
</dbReference>
<dbReference type="EC" id="2.5.1.41" evidence="1"/>
<gene>
    <name evidence="10" type="ORF">METZ01_LOCUS138946</name>
</gene>
<organism evidence="10">
    <name type="scientific">marine metagenome</name>
    <dbReference type="NCBI Taxonomy" id="408172"/>
    <lineage>
        <taxon>unclassified sequences</taxon>
        <taxon>metagenomes</taxon>
        <taxon>ecological metagenomes</taxon>
    </lineage>
</organism>
<dbReference type="NCBIfam" id="TIGR01769">
    <property type="entry name" value="GGGP"/>
    <property type="match status" value="1"/>
</dbReference>
<dbReference type="InterPro" id="IPR010946">
    <property type="entry name" value="GGGP_synth"/>
</dbReference>
<keyword evidence="2" id="KW-0444">Lipid biosynthesis</keyword>
<evidence type="ECO:0000256" key="7">
    <source>
        <dbReference type="ARBA" id="ARBA00023209"/>
    </source>
</evidence>
<reference evidence="10" key="1">
    <citation type="submission" date="2018-05" db="EMBL/GenBank/DDBJ databases">
        <authorList>
            <person name="Lanie J.A."/>
            <person name="Ng W.-L."/>
            <person name="Kazmierczak K.M."/>
            <person name="Andrzejewski T.M."/>
            <person name="Davidsen T.M."/>
            <person name="Wayne K.J."/>
            <person name="Tettelin H."/>
            <person name="Glass J.I."/>
            <person name="Rusch D."/>
            <person name="Podicherti R."/>
            <person name="Tsui H.-C.T."/>
            <person name="Winkler M.E."/>
        </authorList>
    </citation>
    <scope>NUCLEOTIDE SEQUENCE</scope>
</reference>
<dbReference type="InterPro" id="IPR038597">
    <property type="entry name" value="GGGP/HepGP_synthase_sf"/>
</dbReference>
<dbReference type="InterPro" id="IPR050064">
    <property type="entry name" value="IGPS_HisA/HisF"/>
</dbReference>
<dbReference type="HAMAP" id="MF_00112">
    <property type="entry name" value="GGGP_HepGP_synthase"/>
    <property type="match status" value="1"/>
</dbReference>
<accession>A0A381ZB50</accession>
<evidence type="ECO:0000256" key="9">
    <source>
        <dbReference type="ARBA" id="ARBA00047288"/>
    </source>
</evidence>
<keyword evidence="8" id="KW-1208">Phospholipid metabolism</keyword>